<keyword evidence="1" id="KW-0732">Signal</keyword>
<sequence>MKSIVVLFIVSLLTACGGWQQQTFKPTNWYNLGFKEAQSGFTENWRDNYHMVYGTPDGFKPSEYQQGFSAGKQTNCRVTACPQIVQHKSD</sequence>
<evidence type="ECO:0008006" key="4">
    <source>
        <dbReference type="Google" id="ProtNLM"/>
    </source>
</evidence>
<feature type="signal peptide" evidence="1">
    <location>
        <begin position="1"/>
        <end position="17"/>
    </location>
</feature>
<dbReference type="OrthoDB" id="5917215at2"/>
<dbReference type="EMBL" id="QGGU01000012">
    <property type="protein sequence ID" value="PWK46837.1"/>
    <property type="molecule type" value="Genomic_DNA"/>
</dbReference>
<keyword evidence="3" id="KW-1185">Reference proteome</keyword>
<organism evidence="2 3">
    <name type="scientific">Pleionea mediterranea</name>
    <dbReference type="NCBI Taxonomy" id="523701"/>
    <lineage>
        <taxon>Bacteria</taxon>
        <taxon>Pseudomonadati</taxon>
        <taxon>Pseudomonadota</taxon>
        <taxon>Gammaproteobacteria</taxon>
        <taxon>Oceanospirillales</taxon>
        <taxon>Pleioneaceae</taxon>
        <taxon>Pleionea</taxon>
    </lineage>
</organism>
<dbReference type="Proteomes" id="UP000245790">
    <property type="component" value="Unassembled WGS sequence"/>
</dbReference>
<dbReference type="AlphaFoldDB" id="A0A316FXN2"/>
<dbReference type="RefSeq" id="WP_109764708.1">
    <property type="nucleotide sequence ID" value="NZ_QGGU01000012.1"/>
</dbReference>
<evidence type="ECO:0000313" key="2">
    <source>
        <dbReference type="EMBL" id="PWK46837.1"/>
    </source>
</evidence>
<proteinExistence type="predicted"/>
<evidence type="ECO:0000313" key="3">
    <source>
        <dbReference type="Proteomes" id="UP000245790"/>
    </source>
</evidence>
<comment type="caution">
    <text evidence="2">The sequence shown here is derived from an EMBL/GenBank/DDBJ whole genome shotgun (WGS) entry which is preliminary data.</text>
</comment>
<accession>A0A316FXN2</accession>
<feature type="chain" id="PRO_5016374054" description="Lipoprotein" evidence="1">
    <location>
        <begin position="18"/>
        <end position="90"/>
    </location>
</feature>
<name>A0A316FXN2_9GAMM</name>
<protein>
    <recommendedName>
        <fullName evidence="4">Lipoprotein</fullName>
    </recommendedName>
</protein>
<reference evidence="2 3" key="1">
    <citation type="submission" date="2018-05" db="EMBL/GenBank/DDBJ databases">
        <title>Genomic Encyclopedia of Type Strains, Phase IV (KMG-IV): sequencing the most valuable type-strain genomes for metagenomic binning, comparative biology and taxonomic classification.</title>
        <authorList>
            <person name="Goeker M."/>
        </authorList>
    </citation>
    <scope>NUCLEOTIDE SEQUENCE [LARGE SCALE GENOMIC DNA]</scope>
    <source>
        <strain evidence="2 3">DSM 25350</strain>
    </source>
</reference>
<dbReference type="PROSITE" id="PS51257">
    <property type="entry name" value="PROKAR_LIPOPROTEIN"/>
    <property type="match status" value="1"/>
</dbReference>
<gene>
    <name evidence="2" type="ORF">C8D97_11273</name>
</gene>
<evidence type="ECO:0000256" key="1">
    <source>
        <dbReference type="SAM" id="SignalP"/>
    </source>
</evidence>